<reference evidence="1" key="1">
    <citation type="submission" date="2018-04" db="EMBL/GenBank/DDBJ databases">
        <title>WGS assembly of Panicum hallii.</title>
        <authorList>
            <person name="Lovell J."/>
            <person name="Jenkins J."/>
            <person name="Lowry D."/>
            <person name="Mamidi S."/>
            <person name="Sreedasyam A."/>
            <person name="Weng X."/>
            <person name="Barry K."/>
            <person name="Bonette J."/>
            <person name="Campitelli B."/>
            <person name="Daum C."/>
            <person name="Gordon S."/>
            <person name="Gould B."/>
            <person name="Lipzen A."/>
            <person name="Macqueen A."/>
            <person name="Palacio-Mejia J."/>
            <person name="Plott C."/>
            <person name="Shakirov E."/>
            <person name="Shu S."/>
            <person name="Yoshinaga Y."/>
            <person name="Zane M."/>
            <person name="Rokhsar D."/>
            <person name="Grimwood J."/>
            <person name="Schmutz J."/>
            <person name="Juenger T."/>
        </authorList>
    </citation>
    <scope>NUCLEOTIDE SEQUENCE [LARGE SCALE GENOMIC DNA]</scope>
    <source>
        <strain evidence="1">FIL2</strain>
    </source>
</reference>
<protein>
    <recommendedName>
        <fullName evidence="2">Transposase-associated domain-containing protein</fullName>
    </recommendedName>
</protein>
<accession>A0A2T8KL32</accession>
<dbReference type="Proteomes" id="UP000243499">
    <property type="component" value="Chromosome 3"/>
</dbReference>
<name>A0A2T8KL32_9POAL</name>
<dbReference type="AlphaFoldDB" id="A0A2T8KL32"/>
<gene>
    <name evidence="1" type="ORF">PAHAL_3G421200</name>
</gene>
<dbReference type="EMBL" id="CM008048">
    <property type="protein sequence ID" value="PVH62880.1"/>
    <property type="molecule type" value="Genomic_DNA"/>
</dbReference>
<sequence>MERHLCKSGLIPNYERWYKHGKSREQEAYNPVDSFEENEDRMDAMMDDFVEHVENAAEIPEYFGLLA</sequence>
<organism evidence="1">
    <name type="scientific">Panicum hallii</name>
    <dbReference type="NCBI Taxonomy" id="206008"/>
    <lineage>
        <taxon>Eukaryota</taxon>
        <taxon>Viridiplantae</taxon>
        <taxon>Streptophyta</taxon>
        <taxon>Embryophyta</taxon>
        <taxon>Tracheophyta</taxon>
        <taxon>Spermatophyta</taxon>
        <taxon>Magnoliopsida</taxon>
        <taxon>Liliopsida</taxon>
        <taxon>Poales</taxon>
        <taxon>Poaceae</taxon>
        <taxon>PACMAD clade</taxon>
        <taxon>Panicoideae</taxon>
        <taxon>Panicodae</taxon>
        <taxon>Paniceae</taxon>
        <taxon>Panicinae</taxon>
        <taxon>Panicum</taxon>
        <taxon>Panicum sect. Panicum</taxon>
    </lineage>
</organism>
<evidence type="ECO:0000313" key="1">
    <source>
        <dbReference type="EMBL" id="PVH62880.1"/>
    </source>
</evidence>
<evidence type="ECO:0008006" key="2">
    <source>
        <dbReference type="Google" id="ProtNLM"/>
    </source>
</evidence>
<dbReference type="Gramene" id="PVH62880">
    <property type="protein sequence ID" value="PVH62880"/>
    <property type="gene ID" value="PAHAL_3G421200"/>
</dbReference>
<proteinExistence type="predicted"/>